<dbReference type="InterPro" id="IPR029058">
    <property type="entry name" value="AB_hydrolase_fold"/>
</dbReference>
<evidence type="ECO:0000256" key="3">
    <source>
        <dbReference type="ARBA" id="ARBA00072929"/>
    </source>
</evidence>
<evidence type="ECO:0000256" key="1">
    <source>
        <dbReference type="ARBA" id="ARBA00010036"/>
    </source>
</evidence>
<comment type="similarity">
    <text evidence="1">Belongs to the peptidase S9B family. DPPIV subfamily.</text>
</comment>
<evidence type="ECO:0000259" key="6">
    <source>
        <dbReference type="Pfam" id="PF00930"/>
    </source>
</evidence>
<dbReference type="GO" id="GO:0005886">
    <property type="term" value="C:plasma membrane"/>
    <property type="evidence" value="ECO:0007669"/>
    <property type="project" value="TreeGrafter"/>
</dbReference>
<feature type="chain" id="PRO_5027002794" description="Venom dipeptidyl peptidase 4" evidence="4">
    <location>
        <begin position="16"/>
        <end position="745"/>
    </location>
</feature>
<dbReference type="InterPro" id="IPR001375">
    <property type="entry name" value="Peptidase_S9_cat"/>
</dbReference>
<dbReference type="SUPFAM" id="SSF53474">
    <property type="entry name" value="alpha/beta-Hydrolases"/>
    <property type="match status" value="1"/>
</dbReference>
<keyword evidence="4" id="KW-0732">Signal</keyword>
<evidence type="ECO:0000256" key="2">
    <source>
        <dbReference type="ARBA" id="ARBA00023180"/>
    </source>
</evidence>
<sequence length="745" mass="84979">MWYILYFCLVVAVLAKPHKPITSEDLKPFDLLESVSGKFKFKDFNGTWISDTNFMYKNADGDILFYDVQKNEATTVIKLEDIKEHNISGFIVSPNQKYVLFKKDPVEGFRYSTLFKCFIFNMETKEIVPVAQDMHIQLAKWIPGSNSVVYVRDNNLFLRRQATRSSKEIQLTLDGEPGVIYNGVTDWVYEEEMIGSGDALWFSPGGKYIAIACFNDSIVDEMMYFRYGESGSIDSQYPELIDLRYPKPGRNNPTVKVKVLRISEARGRNVQWTEVTAPEEEVGNDHLVGDVKWATDSELAVTWLNRRQNISVMQICNVVNGDCKTELETKIQNGWININSPWFTPNGNHYIIIRSVEQTNGYTYPHVVEADRGMTPKPITSGNRTVIDILGYDTVRDHIFYTSTSSESSAHKEVFVAGSKGLSLTRQLNGSDGQKCVYGNAKFSKNYSYAALSCLGPDTPFVVIYDIVNDQILLKWEDNEALQEKLSQHTKYLERKFTVEIDDGFEALVRLQLPPDFDENQKYPMIVNVYAGPGSKKINDGFSVGYPQYITTNRKFIHCEIDGRGSAYRSDELMFQVNDALGTAEIEDQIAVTKKLAKMFKYIDSSRIAIWGWSYGGYATAMTLIRDKENVFKCGVSVAPVTSWLYYDTIYTERYMGVPESNQLGYNNSDVTLQAEGLRDKRFLLIHGNADDNVHYQHSMQLARTLELLDIDFQSQSYPNEAHGLKNVLPHVYHTIDKFFTRCFA</sequence>
<dbReference type="GO" id="GO:0006508">
    <property type="term" value="P:proteolysis"/>
    <property type="evidence" value="ECO:0007669"/>
    <property type="project" value="InterPro"/>
</dbReference>
<accession>A0A6M2E1X0</accession>
<dbReference type="GO" id="GO:0008236">
    <property type="term" value="F:serine-type peptidase activity"/>
    <property type="evidence" value="ECO:0007669"/>
    <property type="project" value="InterPro"/>
</dbReference>
<keyword evidence="2" id="KW-0325">Glycoprotein</keyword>
<feature type="signal peptide" evidence="4">
    <location>
        <begin position="1"/>
        <end position="15"/>
    </location>
</feature>
<organism evidence="7">
    <name type="scientific">Xenopsylla cheopis</name>
    <name type="common">Oriental rat flea</name>
    <name type="synonym">Pulex cheopis</name>
    <dbReference type="NCBI Taxonomy" id="163159"/>
    <lineage>
        <taxon>Eukaryota</taxon>
        <taxon>Metazoa</taxon>
        <taxon>Ecdysozoa</taxon>
        <taxon>Arthropoda</taxon>
        <taxon>Hexapoda</taxon>
        <taxon>Insecta</taxon>
        <taxon>Pterygota</taxon>
        <taxon>Neoptera</taxon>
        <taxon>Endopterygota</taxon>
        <taxon>Siphonaptera</taxon>
        <taxon>Pulicidae</taxon>
        <taxon>Xenopsyllinae</taxon>
        <taxon>Xenopsylla</taxon>
    </lineage>
</organism>
<dbReference type="InterPro" id="IPR002469">
    <property type="entry name" value="Peptidase_S9B_N"/>
</dbReference>
<dbReference type="Pfam" id="PF00930">
    <property type="entry name" value="DPPIV_N"/>
    <property type="match status" value="1"/>
</dbReference>
<dbReference type="SUPFAM" id="SSF82171">
    <property type="entry name" value="DPP6 N-terminal domain-like"/>
    <property type="match status" value="1"/>
</dbReference>
<dbReference type="PANTHER" id="PTHR11731:SF154">
    <property type="entry name" value="VENOM DIPEPTIDYL PEPTIDASE 4-LIKE PROTEIN"/>
    <property type="match status" value="1"/>
</dbReference>
<dbReference type="FunFam" id="3.40.50.1820:FF:000003">
    <property type="entry name" value="Dipeptidyl peptidase 4"/>
    <property type="match status" value="1"/>
</dbReference>
<evidence type="ECO:0000313" key="7">
    <source>
        <dbReference type="EMBL" id="NOV51900.1"/>
    </source>
</evidence>
<dbReference type="Pfam" id="PF00326">
    <property type="entry name" value="Peptidase_S9"/>
    <property type="match status" value="1"/>
</dbReference>
<proteinExistence type="inferred from homology"/>
<feature type="domain" description="Peptidase S9 prolyl oligopeptidase catalytic" evidence="5">
    <location>
        <begin position="548"/>
        <end position="744"/>
    </location>
</feature>
<evidence type="ECO:0000259" key="5">
    <source>
        <dbReference type="Pfam" id="PF00326"/>
    </source>
</evidence>
<dbReference type="PANTHER" id="PTHR11731">
    <property type="entry name" value="PROTEASE FAMILY S9B,C DIPEPTIDYL-PEPTIDASE IV-RELATED"/>
    <property type="match status" value="1"/>
</dbReference>
<name>A0A6M2E1X0_XENCH</name>
<feature type="domain" description="Dipeptidylpeptidase IV N-terminal" evidence="6">
    <location>
        <begin position="93"/>
        <end position="460"/>
    </location>
</feature>
<dbReference type="GO" id="GO:0008239">
    <property type="term" value="F:dipeptidyl-peptidase activity"/>
    <property type="evidence" value="ECO:0007669"/>
    <property type="project" value="TreeGrafter"/>
</dbReference>
<dbReference type="Gene3D" id="3.40.50.1820">
    <property type="entry name" value="alpha/beta hydrolase"/>
    <property type="match status" value="1"/>
</dbReference>
<dbReference type="InterPro" id="IPR050278">
    <property type="entry name" value="Serine_Prot_S9B/DPPIV"/>
</dbReference>
<dbReference type="AlphaFoldDB" id="A0A6M2E1X0"/>
<reference evidence="7" key="1">
    <citation type="submission" date="2020-03" db="EMBL/GenBank/DDBJ databases">
        <title>Transcriptomic Profiling of the Digestive Tract of the Rat Flea, Xenopsylla cheopis, Following Blood Feeding and Infection with Yersinia pestis.</title>
        <authorList>
            <person name="Bland D.M."/>
            <person name="Martens C.A."/>
            <person name="Virtaneva K."/>
            <person name="Kanakabandi K."/>
            <person name="Long D."/>
            <person name="Rosenke R."/>
            <person name="Saturday G.A."/>
            <person name="Hoyt F.H."/>
            <person name="Bruno D.P."/>
            <person name="Ribeiro J.M.C."/>
            <person name="Hinnebusch J."/>
        </authorList>
    </citation>
    <scope>NUCLEOTIDE SEQUENCE</scope>
</reference>
<evidence type="ECO:0000256" key="4">
    <source>
        <dbReference type="SAM" id="SignalP"/>
    </source>
</evidence>
<dbReference type="EMBL" id="GIIL01008174">
    <property type="protein sequence ID" value="NOV51900.1"/>
    <property type="molecule type" value="Transcribed_RNA"/>
</dbReference>
<protein>
    <recommendedName>
        <fullName evidence="3">Venom dipeptidyl peptidase 4</fullName>
    </recommendedName>
</protein>
<dbReference type="Gene3D" id="2.140.10.30">
    <property type="entry name" value="Dipeptidylpeptidase IV, N-terminal domain"/>
    <property type="match status" value="1"/>
</dbReference>